<dbReference type="SUPFAM" id="SSF55120">
    <property type="entry name" value="Pseudouridine synthase"/>
    <property type="match status" value="1"/>
</dbReference>
<dbReference type="GO" id="GO:0031119">
    <property type="term" value="P:tRNA pseudouridine synthesis"/>
    <property type="evidence" value="ECO:0007669"/>
    <property type="project" value="UniProtKB-UniRule"/>
</dbReference>
<dbReference type="InterPro" id="IPR014780">
    <property type="entry name" value="tRNA_psdUridine_synth_TruB"/>
</dbReference>
<evidence type="ECO:0000256" key="3">
    <source>
        <dbReference type="ARBA" id="ARBA00022694"/>
    </source>
</evidence>
<dbReference type="GO" id="GO:0003723">
    <property type="term" value="F:RNA binding"/>
    <property type="evidence" value="ECO:0007669"/>
    <property type="project" value="InterPro"/>
</dbReference>
<dbReference type="PANTHER" id="PTHR13767">
    <property type="entry name" value="TRNA-PSEUDOURIDINE SYNTHASE"/>
    <property type="match status" value="1"/>
</dbReference>
<evidence type="ECO:0000256" key="1">
    <source>
        <dbReference type="ARBA" id="ARBA00000385"/>
    </source>
</evidence>
<comment type="function">
    <text evidence="5">Responsible for synthesis of pseudouridine from uracil-55 in the psi GC loop of transfer RNAs.</text>
</comment>
<dbReference type="EC" id="5.4.99.25" evidence="5"/>
<dbReference type="Pfam" id="PF16198">
    <property type="entry name" value="TruB_C_2"/>
    <property type="match status" value="1"/>
</dbReference>
<accession>A0A6L8W4E9</accession>
<evidence type="ECO:0000256" key="5">
    <source>
        <dbReference type="HAMAP-Rule" id="MF_01080"/>
    </source>
</evidence>
<comment type="caution">
    <text evidence="8">The sequence shown here is derived from an EMBL/GenBank/DDBJ whole genome shotgun (WGS) entry which is preliminary data.</text>
</comment>
<dbReference type="HAMAP" id="MF_01080">
    <property type="entry name" value="TruB_bact"/>
    <property type="match status" value="1"/>
</dbReference>
<keyword evidence="3 5" id="KW-0819">tRNA processing</keyword>
<feature type="domain" description="Pseudouridine synthase II N-terminal" evidence="6">
    <location>
        <begin position="32"/>
        <end position="180"/>
    </location>
</feature>
<keyword evidence="9" id="KW-1185">Reference proteome</keyword>
<proteinExistence type="inferred from homology"/>
<dbReference type="CDD" id="cd02573">
    <property type="entry name" value="PseudoU_synth_EcTruB"/>
    <property type="match status" value="1"/>
</dbReference>
<dbReference type="GO" id="GO:0160148">
    <property type="term" value="F:tRNA pseudouridine(55) synthase activity"/>
    <property type="evidence" value="ECO:0007669"/>
    <property type="project" value="UniProtKB-EC"/>
</dbReference>
<evidence type="ECO:0000313" key="9">
    <source>
        <dbReference type="Proteomes" id="UP000476030"/>
    </source>
</evidence>
<dbReference type="InterPro" id="IPR002501">
    <property type="entry name" value="PsdUridine_synth_N"/>
</dbReference>
<protein>
    <recommendedName>
        <fullName evidence="5">tRNA pseudouridine synthase B</fullName>
        <ecNumber evidence="5">5.4.99.25</ecNumber>
    </recommendedName>
    <alternativeName>
        <fullName evidence="5">tRNA pseudouridine(55) synthase</fullName>
        <shortName evidence="5">Psi55 synthase</shortName>
    </alternativeName>
    <alternativeName>
        <fullName evidence="5">tRNA pseudouridylate synthase</fullName>
    </alternativeName>
    <alternativeName>
        <fullName evidence="5">tRNA-uridine isomerase</fullName>
    </alternativeName>
</protein>
<dbReference type="InterPro" id="IPR032819">
    <property type="entry name" value="TruB_C"/>
</dbReference>
<sequence length="298" mass="32896">MARKRRGIPIHGWLNIDKEAGLSSAQVVSRIKRITNAQKAGHAGTLDPFATGVLPIALGEATKTVGYIVDDTKQYRFTMRWGEARNTDDIEGEVQEVSEVRPDLIDIKAILPSFMGTIRQRPPAFSAIKIKGERAYKLARAGEDIDMPEREVQVETLKIIEVIDNDHTIFEVTCGKGTYIRSLARDIALKLGTVAHLSALRRIRVGPFWEQDAISLDKLTKLWQCPAEFGGLLPLTTALDDIPALAVTEPQAVRLRHGNDVAVPNQADGIVCAMDGDIPIGIAKVETERLYPVRIFNI</sequence>
<dbReference type="Gene3D" id="3.30.2350.10">
    <property type="entry name" value="Pseudouridine synthase"/>
    <property type="match status" value="1"/>
</dbReference>
<evidence type="ECO:0000256" key="4">
    <source>
        <dbReference type="ARBA" id="ARBA00023235"/>
    </source>
</evidence>
<organism evidence="8 9">
    <name type="scientific">Sneathiella litorea</name>
    <dbReference type="NCBI Taxonomy" id="2606216"/>
    <lineage>
        <taxon>Bacteria</taxon>
        <taxon>Pseudomonadati</taxon>
        <taxon>Pseudomonadota</taxon>
        <taxon>Alphaproteobacteria</taxon>
        <taxon>Sneathiellales</taxon>
        <taxon>Sneathiellaceae</taxon>
        <taxon>Sneathiella</taxon>
    </lineage>
</organism>
<dbReference type="NCBIfam" id="TIGR00431">
    <property type="entry name" value="TruB"/>
    <property type="match status" value="1"/>
</dbReference>
<dbReference type="AlphaFoldDB" id="A0A6L8W4E9"/>
<comment type="similarity">
    <text evidence="2 5">Belongs to the pseudouridine synthase TruB family. Type 1 subfamily.</text>
</comment>
<evidence type="ECO:0000259" key="7">
    <source>
        <dbReference type="Pfam" id="PF16198"/>
    </source>
</evidence>
<dbReference type="PANTHER" id="PTHR13767:SF2">
    <property type="entry name" value="PSEUDOURIDYLATE SYNTHASE TRUB1"/>
    <property type="match status" value="1"/>
</dbReference>
<gene>
    <name evidence="5 8" type="primary">truB</name>
    <name evidence="8" type="ORF">GQE98_03020</name>
</gene>
<dbReference type="InterPro" id="IPR020103">
    <property type="entry name" value="PsdUridine_synth_cat_dom_sf"/>
</dbReference>
<feature type="domain" description="tRNA pseudouridylate synthase B C-terminal" evidence="7">
    <location>
        <begin position="181"/>
        <end position="223"/>
    </location>
</feature>
<evidence type="ECO:0000313" key="8">
    <source>
        <dbReference type="EMBL" id="MZR29599.1"/>
    </source>
</evidence>
<feature type="active site" description="Nucleophile" evidence="5">
    <location>
        <position position="47"/>
    </location>
</feature>
<evidence type="ECO:0000259" key="6">
    <source>
        <dbReference type="Pfam" id="PF01509"/>
    </source>
</evidence>
<dbReference type="GO" id="GO:1990481">
    <property type="term" value="P:mRNA pseudouridine synthesis"/>
    <property type="evidence" value="ECO:0007669"/>
    <property type="project" value="TreeGrafter"/>
</dbReference>
<reference evidence="8 9" key="1">
    <citation type="submission" date="2019-12" db="EMBL/GenBank/DDBJ databases">
        <title>Snethiella sp. nov. sp. isolated from sea sand.</title>
        <authorList>
            <person name="Kim J."/>
            <person name="Jeong S.E."/>
            <person name="Jung H.S."/>
            <person name="Jeon C.O."/>
        </authorList>
    </citation>
    <scope>NUCLEOTIDE SEQUENCE [LARGE SCALE GENOMIC DNA]</scope>
    <source>
        <strain evidence="8 9">DP05</strain>
    </source>
</reference>
<keyword evidence="4 5" id="KW-0413">Isomerase</keyword>
<dbReference type="RefSeq" id="WP_161314055.1">
    <property type="nucleotide sequence ID" value="NZ_WTUW01000001.1"/>
</dbReference>
<dbReference type="Proteomes" id="UP000476030">
    <property type="component" value="Unassembled WGS sequence"/>
</dbReference>
<dbReference type="Pfam" id="PF01509">
    <property type="entry name" value="TruB_N"/>
    <property type="match status" value="1"/>
</dbReference>
<name>A0A6L8W4E9_9PROT</name>
<comment type="catalytic activity">
    <reaction evidence="1 5">
        <text>uridine(55) in tRNA = pseudouridine(55) in tRNA</text>
        <dbReference type="Rhea" id="RHEA:42532"/>
        <dbReference type="Rhea" id="RHEA-COMP:10101"/>
        <dbReference type="Rhea" id="RHEA-COMP:10102"/>
        <dbReference type="ChEBI" id="CHEBI:65314"/>
        <dbReference type="ChEBI" id="CHEBI:65315"/>
        <dbReference type="EC" id="5.4.99.25"/>
    </reaction>
</comment>
<dbReference type="EMBL" id="WTUW01000001">
    <property type="protein sequence ID" value="MZR29599.1"/>
    <property type="molecule type" value="Genomic_DNA"/>
</dbReference>
<evidence type="ECO:0000256" key="2">
    <source>
        <dbReference type="ARBA" id="ARBA00005642"/>
    </source>
</evidence>